<evidence type="ECO:0000259" key="6">
    <source>
        <dbReference type="Pfam" id="PF21365"/>
    </source>
</evidence>
<proteinExistence type="inferred from homology"/>
<accession>A0ABZ2LMT4</accession>
<dbReference type="InterPro" id="IPR017853">
    <property type="entry name" value="GH"/>
</dbReference>
<comment type="similarity">
    <text evidence="1 4">Belongs to the glycosyl hydrolase 31 family.</text>
</comment>
<evidence type="ECO:0000313" key="8">
    <source>
        <dbReference type="Proteomes" id="UP001370348"/>
    </source>
</evidence>
<dbReference type="CDD" id="cd06592">
    <property type="entry name" value="GH31_NET37"/>
    <property type="match status" value="1"/>
</dbReference>
<evidence type="ECO:0000259" key="5">
    <source>
        <dbReference type="Pfam" id="PF01055"/>
    </source>
</evidence>
<dbReference type="InterPro" id="IPR013780">
    <property type="entry name" value="Glyco_hydro_b"/>
</dbReference>
<feature type="domain" description="Glycosyl hydrolase family 31 C-terminal" evidence="6">
    <location>
        <begin position="607"/>
        <end position="691"/>
    </location>
</feature>
<name>A0ABZ2LMT4_9BACT</name>
<dbReference type="PANTHER" id="PTHR43053">
    <property type="entry name" value="GLYCOSIDASE FAMILY 31"/>
    <property type="match status" value="1"/>
</dbReference>
<dbReference type="Pfam" id="PF21365">
    <property type="entry name" value="Glyco_hydro_31_3rd"/>
    <property type="match status" value="1"/>
</dbReference>
<sequence>MERRTEPAPTSISRRRRGAALAGATLLTGATSCASSLDAPATASITRTGTSTVLSVGSARIAPPYEVEIRRSPFQIITRRGGQTVLQTTSVGPAAIDLDTASGVVGTTDVRNVIWHGGTLAIDVATTDPTRSVRVVLTPEARGYRLTARVSGERPSAMALHYDMPISGHWYGHGETKTDKGGPYKEQVWPLDGVGALGGRPLDKAFGPASYNMVEPFWFTQTAAGFTVNTARLMTVSMGAAREKVADFAVHDSESIESSVFVGRTPRDVFGGYLEIAGKPASSDATDLQYEKVVWNSWAQFYASVTQKDFLDWAQKIHEAKIPSHTFSLDDGWMSHYGDFTWNEKFPDPKAMVDRIHAMGYRFGIWVTLWINLDADNYRFAADRGYLLKSKDDPRTPCTVTWWNGKAGIVDLANPQAREWYLGQLQGLRTNLGVDGFKFDTRFFDERCAPYTPELTMFDYQRLGADMAQQFDLQGMGIRTHWTGAQRDGFVIRQIDKGTGWDALQSAVTQNLALATVGYPFLTTDMIGGSLDQPAPSKQVLVRWAQVAAAMPLMYASTSPRGVRDPVSGRWVPYDEETVRLYRQAVRLHGLLTPYILKQRDRAIEAGEPIVKPLFFDFPSDAASYDLTDEWLLGDSVLAAPVVTDSLQRDVHLPEGKWFDVARGREVRGPTDLRAYPADLGTLPLFVRLGTAEGAELARALKGVRDSTM</sequence>
<keyword evidence="3 4" id="KW-0326">Glycosidase</keyword>
<dbReference type="InterPro" id="IPR050985">
    <property type="entry name" value="Alpha-glycosidase_related"/>
</dbReference>
<evidence type="ECO:0000256" key="4">
    <source>
        <dbReference type="RuleBase" id="RU361185"/>
    </source>
</evidence>
<evidence type="ECO:0000313" key="7">
    <source>
        <dbReference type="EMBL" id="WXB11635.1"/>
    </source>
</evidence>
<dbReference type="PANTHER" id="PTHR43053:SF4">
    <property type="entry name" value="MYOGENESIS-REGULATING GLYCOSIDASE"/>
    <property type="match status" value="1"/>
</dbReference>
<dbReference type="EMBL" id="CP089984">
    <property type="protein sequence ID" value="WXB11635.1"/>
    <property type="molecule type" value="Genomic_DNA"/>
</dbReference>
<dbReference type="InterPro" id="IPR048395">
    <property type="entry name" value="Glyco_hydro_31_C"/>
</dbReference>
<dbReference type="GO" id="GO:0016787">
    <property type="term" value="F:hydrolase activity"/>
    <property type="evidence" value="ECO:0007669"/>
    <property type="project" value="UniProtKB-KW"/>
</dbReference>
<dbReference type="RefSeq" id="WP_394821255.1">
    <property type="nucleotide sequence ID" value="NZ_CP089984.1"/>
</dbReference>
<dbReference type="Pfam" id="PF01055">
    <property type="entry name" value="Glyco_hydro_31_2nd"/>
    <property type="match status" value="1"/>
</dbReference>
<gene>
    <name evidence="7" type="ORF">LZC94_27700</name>
</gene>
<evidence type="ECO:0000256" key="1">
    <source>
        <dbReference type="ARBA" id="ARBA00007806"/>
    </source>
</evidence>
<dbReference type="PROSITE" id="PS51257">
    <property type="entry name" value="PROKAR_LIPOPROTEIN"/>
    <property type="match status" value="1"/>
</dbReference>
<dbReference type="SUPFAM" id="SSF51445">
    <property type="entry name" value="(Trans)glycosidases"/>
    <property type="match status" value="1"/>
</dbReference>
<evidence type="ECO:0000256" key="2">
    <source>
        <dbReference type="ARBA" id="ARBA00022801"/>
    </source>
</evidence>
<dbReference type="Proteomes" id="UP001370348">
    <property type="component" value="Chromosome"/>
</dbReference>
<dbReference type="InterPro" id="IPR000322">
    <property type="entry name" value="Glyco_hydro_31_TIM"/>
</dbReference>
<dbReference type="Gene3D" id="2.60.40.1180">
    <property type="entry name" value="Golgi alpha-mannosidase II"/>
    <property type="match status" value="1"/>
</dbReference>
<keyword evidence="2 4" id="KW-0378">Hydrolase</keyword>
<organism evidence="7 8">
    <name type="scientific">Pendulispora albinea</name>
    <dbReference type="NCBI Taxonomy" id="2741071"/>
    <lineage>
        <taxon>Bacteria</taxon>
        <taxon>Pseudomonadati</taxon>
        <taxon>Myxococcota</taxon>
        <taxon>Myxococcia</taxon>
        <taxon>Myxococcales</taxon>
        <taxon>Sorangiineae</taxon>
        <taxon>Pendulisporaceae</taxon>
        <taxon>Pendulispora</taxon>
    </lineage>
</organism>
<dbReference type="SUPFAM" id="SSF51011">
    <property type="entry name" value="Glycosyl hydrolase domain"/>
    <property type="match status" value="1"/>
</dbReference>
<evidence type="ECO:0000256" key="3">
    <source>
        <dbReference type="ARBA" id="ARBA00023295"/>
    </source>
</evidence>
<protein>
    <submittedName>
        <fullName evidence="7">Glycoside hydrolase family 31 protein</fullName>
    </submittedName>
</protein>
<dbReference type="Gene3D" id="3.20.20.80">
    <property type="entry name" value="Glycosidases"/>
    <property type="match status" value="1"/>
</dbReference>
<feature type="domain" description="Glycoside hydrolase family 31 TIM barrel" evidence="5">
    <location>
        <begin position="302"/>
        <end position="597"/>
    </location>
</feature>
<keyword evidence="8" id="KW-1185">Reference proteome</keyword>
<reference evidence="7 8" key="1">
    <citation type="submission" date="2021-12" db="EMBL/GenBank/DDBJ databases">
        <title>Discovery of the Pendulisporaceae a myxobacterial family with distinct sporulation behavior and unique specialized metabolism.</title>
        <authorList>
            <person name="Garcia R."/>
            <person name="Popoff A."/>
            <person name="Bader C.D."/>
            <person name="Loehr J."/>
            <person name="Walesch S."/>
            <person name="Walt C."/>
            <person name="Boldt J."/>
            <person name="Bunk B."/>
            <person name="Haeckl F.J.F.P.J."/>
            <person name="Gunesch A.P."/>
            <person name="Birkelbach J."/>
            <person name="Nuebel U."/>
            <person name="Pietschmann T."/>
            <person name="Bach T."/>
            <person name="Mueller R."/>
        </authorList>
    </citation>
    <scope>NUCLEOTIDE SEQUENCE [LARGE SCALE GENOMIC DNA]</scope>
    <source>
        <strain evidence="7 8">MSr11954</strain>
    </source>
</reference>